<keyword evidence="2" id="KW-1185">Reference proteome</keyword>
<dbReference type="RefSeq" id="XP_012896905.1">
    <property type="nucleotide sequence ID" value="XM_013041451.1"/>
</dbReference>
<dbReference type="InParanoid" id="D8M468"/>
<evidence type="ECO:0000313" key="1">
    <source>
        <dbReference type="EMBL" id="CBK22857.2"/>
    </source>
</evidence>
<gene>
    <name evidence="1" type="ORF">GSBLH_T00006516001</name>
</gene>
<evidence type="ECO:0000313" key="2">
    <source>
        <dbReference type="Proteomes" id="UP000008312"/>
    </source>
</evidence>
<reference evidence="1" key="1">
    <citation type="submission" date="2010-02" db="EMBL/GenBank/DDBJ databases">
        <title>Sequencing and annotation of the Blastocystis hominis genome.</title>
        <authorList>
            <person name="Wincker P."/>
        </authorList>
    </citation>
    <scope>NUCLEOTIDE SEQUENCE</scope>
    <source>
        <strain evidence="1">Singapore isolate B</strain>
    </source>
</reference>
<sequence>MLNETPFPNSLLQDVSITLSTKDMDDIASEVTVKPVLKDDAEVVIPLRISKPIQSGKASITASVVTNNGVKKQLSASLDLDSTDYNPKRNLNIEEIKPSYSLFRKRTSQGVEFFVYASGPAGEPYPSLPMSVKLDHLYSTSTFQFSLETDEKEEVSLGLLHNITRIDVNGTVFLLYFDIFNVKKNWKVAENEEIQAMIPLISDDLNHYMLVLRVE</sequence>
<dbReference type="GeneID" id="24922640"/>
<organism evidence="1">
    <name type="scientific">Blastocystis hominis</name>
    <dbReference type="NCBI Taxonomy" id="12968"/>
    <lineage>
        <taxon>Eukaryota</taxon>
        <taxon>Sar</taxon>
        <taxon>Stramenopiles</taxon>
        <taxon>Bigyra</taxon>
        <taxon>Opalozoa</taxon>
        <taxon>Opalinata</taxon>
        <taxon>Blastocystidae</taxon>
        <taxon>Blastocystis</taxon>
    </lineage>
</organism>
<proteinExistence type="predicted"/>
<dbReference type="EMBL" id="FN668651">
    <property type="protein sequence ID" value="CBK22857.2"/>
    <property type="molecule type" value="Genomic_DNA"/>
</dbReference>
<dbReference type="AlphaFoldDB" id="D8M468"/>
<protein>
    <submittedName>
        <fullName evidence="1">Uncharacterized protein</fullName>
    </submittedName>
</protein>
<dbReference type="Proteomes" id="UP000008312">
    <property type="component" value="Unassembled WGS sequence"/>
</dbReference>
<accession>D8M468</accession>
<name>D8M468_BLAHO</name>